<dbReference type="InterPro" id="IPR016087">
    <property type="entry name" value="Chalcone_isomerase"/>
</dbReference>
<feature type="chain" id="PRO_5031311918" description="Chalcone isomerase domain-containing protein" evidence="1">
    <location>
        <begin position="22"/>
        <end position="221"/>
    </location>
</feature>
<evidence type="ECO:0000256" key="1">
    <source>
        <dbReference type="SAM" id="SignalP"/>
    </source>
</evidence>
<dbReference type="SUPFAM" id="SSF54626">
    <property type="entry name" value="Chalcone isomerase"/>
    <property type="match status" value="1"/>
</dbReference>
<dbReference type="Pfam" id="PF16036">
    <property type="entry name" value="Chalcone_3"/>
    <property type="match status" value="1"/>
</dbReference>
<keyword evidence="1" id="KW-0732">Signal</keyword>
<name>A0A7S0LMM7_9EUKA</name>
<organism evidence="3">
    <name type="scientific">Coccolithus braarudii</name>
    <dbReference type="NCBI Taxonomy" id="221442"/>
    <lineage>
        <taxon>Eukaryota</taxon>
        <taxon>Haptista</taxon>
        <taxon>Haptophyta</taxon>
        <taxon>Prymnesiophyceae</taxon>
        <taxon>Coccolithales</taxon>
        <taxon>Coccolithaceae</taxon>
        <taxon>Coccolithus</taxon>
    </lineage>
</organism>
<sequence>MRCVLLGGALVALFWAYSRRASSVDGHLGAQIDGITFPSEIRVGSSLPLTFVGGGTRLKFNVVKVYAAALYLQDVRSNSALKTYRKLDGIALRKKGDFFRALVSGPFQKALLLSFHRSVSGSTVADALKESLSTRISRSTLAGFREVLLQVLGTDVPKGSELFFACRSDTLHLALGSPRSTTAFHDKTICGALFDVYLGASPISPAIKEGVADGFAEKMGK</sequence>
<reference evidence="3" key="1">
    <citation type="submission" date="2021-01" db="EMBL/GenBank/DDBJ databases">
        <authorList>
            <person name="Corre E."/>
            <person name="Pelletier E."/>
            <person name="Niang G."/>
            <person name="Scheremetjew M."/>
            <person name="Finn R."/>
            <person name="Kale V."/>
            <person name="Holt S."/>
            <person name="Cochrane G."/>
            <person name="Meng A."/>
            <person name="Brown T."/>
            <person name="Cohen L."/>
        </authorList>
    </citation>
    <scope>NUCLEOTIDE SEQUENCE</scope>
    <source>
        <strain evidence="3">PLY182g</strain>
    </source>
</reference>
<evidence type="ECO:0000313" key="3">
    <source>
        <dbReference type="EMBL" id="CAD8617299.1"/>
    </source>
</evidence>
<gene>
    <name evidence="3" type="ORF">CPEL01642_LOCUS20680</name>
</gene>
<dbReference type="PANTHER" id="PTHR47698">
    <property type="entry name" value="FATTY-ACID-BINDING PROTEIN 3, CHLOROPLASTIC"/>
    <property type="match status" value="1"/>
</dbReference>
<accession>A0A7S0LMM7</accession>
<dbReference type="Gene3D" id="3.50.70.10">
    <property type="match status" value="1"/>
</dbReference>
<dbReference type="GO" id="GO:0016872">
    <property type="term" value="F:intramolecular lyase activity"/>
    <property type="evidence" value="ECO:0007669"/>
    <property type="project" value="InterPro"/>
</dbReference>
<proteinExistence type="predicted"/>
<dbReference type="EMBL" id="HBEY01043216">
    <property type="protein sequence ID" value="CAD8617299.1"/>
    <property type="molecule type" value="Transcribed_RNA"/>
</dbReference>
<dbReference type="InterPro" id="IPR016088">
    <property type="entry name" value="Chalcone_isomerase_3-sand"/>
</dbReference>
<dbReference type="InterPro" id="IPR036298">
    <property type="entry name" value="Chalcone_isomerase_sf"/>
</dbReference>
<feature type="domain" description="Chalcone isomerase" evidence="2">
    <location>
        <begin position="31"/>
        <end position="210"/>
    </location>
</feature>
<feature type="signal peptide" evidence="1">
    <location>
        <begin position="1"/>
        <end position="21"/>
    </location>
</feature>
<protein>
    <recommendedName>
        <fullName evidence="2">Chalcone isomerase domain-containing protein</fullName>
    </recommendedName>
</protein>
<dbReference type="Gene3D" id="1.10.890.20">
    <property type="match status" value="1"/>
</dbReference>
<dbReference type="InterPro" id="IPR016089">
    <property type="entry name" value="Chalcone_isomerase_bundle_sf"/>
</dbReference>
<dbReference type="AlphaFoldDB" id="A0A7S0LMM7"/>
<evidence type="ECO:0000259" key="2">
    <source>
        <dbReference type="Pfam" id="PF16036"/>
    </source>
</evidence>
<dbReference type="PANTHER" id="PTHR47698:SF2">
    <property type="entry name" value="FATTY-ACID-BINDING PROTEIN 3, CHLOROPLASTIC"/>
    <property type="match status" value="1"/>
</dbReference>